<dbReference type="EMBL" id="CP042433">
    <property type="protein sequence ID" value="QEC57096.1"/>
    <property type="molecule type" value="Genomic_DNA"/>
</dbReference>
<evidence type="ECO:0000313" key="3">
    <source>
        <dbReference type="Proteomes" id="UP000321204"/>
    </source>
</evidence>
<dbReference type="Proteomes" id="UP000321204">
    <property type="component" value="Chromosome"/>
</dbReference>
<accession>A0A5B8UKX8</accession>
<gene>
    <name evidence="2" type="ORF">FSB75_14690</name>
</gene>
<reference evidence="2 3" key="1">
    <citation type="journal article" date="2015" name="Int. J. Syst. Evol. Microbiol.">
        <title>Flavisolibacter ginsenosidimutans sp. nov., with ginsenoside-converting activity isolated from soil used for cultivating ginseng.</title>
        <authorList>
            <person name="Zhao Y."/>
            <person name="Liu Q."/>
            <person name="Kang M.S."/>
            <person name="Jin F."/>
            <person name="Yu H."/>
            <person name="Im W.T."/>
        </authorList>
    </citation>
    <scope>NUCLEOTIDE SEQUENCE [LARGE SCALE GENOMIC DNA]</scope>
    <source>
        <strain evidence="2 3">Gsoil 636</strain>
    </source>
</reference>
<feature type="chain" id="PRO_5022830563" evidence="1">
    <location>
        <begin position="27"/>
        <end position="113"/>
    </location>
</feature>
<organism evidence="2 3">
    <name type="scientific">Flavisolibacter ginsenosidimutans</name>
    <dbReference type="NCBI Taxonomy" id="661481"/>
    <lineage>
        <taxon>Bacteria</taxon>
        <taxon>Pseudomonadati</taxon>
        <taxon>Bacteroidota</taxon>
        <taxon>Chitinophagia</taxon>
        <taxon>Chitinophagales</taxon>
        <taxon>Chitinophagaceae</taxon>
        <taxon>Flavisolibacter</taxon>
    </lineage>
</organism>
<keyword evidence="1" id="KW-0732">Signal</keyword>
<dbReference type="AlphaFoldDB" id="A0A5B8UKX8"/>
<evidence type="ECO:0000256" key="1">
    <source>
        <dbReference type="SAM" id="SignalP"/>
    </source>
</evidence>
<evidence type="ECO:0000313" key="2">
    <source>
        <dbReference type="EMBL" id="QEC57096.1"/>
    </source>
</evidence>
<dbReference type="SUPFAM" id="SSF46626">
    <property type="entry name" value="Cytochrome c"/>
    <property type="match status" value="1"/>
</dbReference>
<proteinExistence type="predicted"/>
<feature type="signal peptide" evidence="1">
    <location>
        <begin position="1"/>
        <end position="26"/>
    </location>
</feature>
<sequence length="113" mass="12318">MKKVILFSLFVLLVTAFQFCHSSKQAQGAVAKVSYAANVQPIIQANCSPCHIAGQGRAKALNSYDAAKANIDDMLTRVNKNPGEKDFMPMRHPKLADTTIAVLARWKESGLAE</sequence>
<dbReference type="InterPro" id="IPR036909">
    <property type="entry name" value="Cyt_c-like_dom_sf"/>
</dbReference>
<name>A0A5B8UKX8_9BACT</name>
<dbReference type="GO" id="GO:0020037">
    <property type="term" value="F:heme binding"/>
    <property type="evidence" value="ECO:0007669"/>
    <property type="project" value="InterPro"/>
</dbReference>
<dbReference type="GO" id="GO:0009055">
    <property type="term" value="F:electron transfer activity"/>
    <property type="evidence" value="ECO:0007669"/>
    <property type="project" value="InterPro"/>
</dbReference>
<dbReference type="OrthoDB" id="9786191at2"/>
<protein>
    <submittedName>
        <fullName evidence="2">Cytochrome c</fullName>
    </submittedName>
</protein>
<keyword evidence="3" id="KW-1185">Reference proteome</keyword>
<dbReference type="RefSeq" id="WP_146789031.1">
    <property type="nucleotide sequence ID" value="NZ_BAABIO010000003.1"/>
</dbReference>
<dbReference type="KEGG" id="fgg:FSB75_14690"/>